<dbReference type="KEGG" id="ptc:phytr_8730"/>
<reference evidence="1 2" key="1">
    <citation type="submission" date="2018-03" db="EMBL/GenBank/DDBJ databases">
        <title>A gene transfer event suggests a long-term partnership between eustigmatophyte algae and a novel lineage of endosymbiotic bacteria.</title>
        <authorList>
            <person name="Yurchenko T."/>
            <person name="Sevcikova T."/>
            <person name="Pribyl P."/>
            <person name="El Karkouri K."/>
            <person name="Klimes V."/>
            <person name="Amaral R."/>
            <person name="Zbrankova V."/>
            <person name="Kim E."/>
            <person name="Raoult D."/>
            <person name="Santos L.M.A."/>
            <person name="Elias M."/>
        </authorList>
    </citation>
    <scope>NUCLEOTIDE SEQUENCE [LARGE SCALE GENOMIC DNA]</scope>
    <source>
        <strain evidence="1">CCALA 838</strain>
    </source>
</reference>
<proteinExistence type="predicted"/>
<protein>
    <submittedName>
        <fullName evidence="1">Uncharacterized protein</fullName>
    </submittedName>
</protein>
<sequence>MQNITNMEETNKIPAKLYDKYHQSQYSADDLEIYSTTVEITGDDTD</sequence>
<organism evidence="1 2">
    <name type="scientific">Candidatus Phycorickettsia trachydisci</name>
    <dbReference type="NCBI Taxonomy" id="2115978"/>
    <lineage>
        <taxon>Bacteria</taxon>
        <taxon>Pseudomonadati</taxon>
        <taxon>Pseudomonadota</taxon>
        <taxon>Alphaproteobacteria</taxon>
        <taxon>Rickettsiales</taxon>
        <taxon>Rickettsiaceae</taxon>
        <taxon>Candidatus Phycorickettsia</taxon>
    </lineage>
</organism>
<dbReference type="RefSeq" id="WP_158706863.1">
    <property type="nucleotide sequence ID" value="NZ_CP027845.1"/>
</dbReference>
<gene>
    <name evidence="1" type="ORF">phytr_8730</name>
</gene>
<dbReference type="AlphaFoldDB" id="A0A2P1P969"/>
<accession>A0A2P1P969</accession>
<dbReference type="Proteomes" id="UP000241762">
    <property type="component" value="Chromosome"/>
</dbReference>
<evidence type="ECO:0000313" key="1">
    <source>
        <dbReference type="EMBL" id="AVP87804.1"/>
    </source>
</evidence>
<dbReference type="EMBL" id="CP027845">
    <property type="protein sequence ID" value="AVP87804.1"/>
    <property type="molecule type" value="Genomic_DNA"/>
</dbReference>
<name>A0A2P1P969_9RICK</name>
<keyword evidence="2" id="KW-1185">Reference proteome</keyword>
<evidence type="ECO:0000313" key="2">
    <source>
        <dbReference type="Proteomes" id="UP000241762"/>
    </source>
</evidence>